<evidence type="ECO:0000313" key="4">
    <source>
        <dbReference type="Proteomes" id="UP000236291"/>
    </source>
</evidence>
<evidence type="ECO:0000313" key="2">
    <source>
        <dbReference type="EMBL" id="PNX70148.1"/>
    </source>
</evidence>
<dbReference type="AlphaFoldDB" id="A0A2K3KH25"/>
<comment type="caution">
    <text evidence="1">The sequence shown here is derived from an EMBL/GenBank/DDBJ whole genome shotgun (WGS) entry which is preliminary data.</text>
</comment>
<dbReference type="GO" id="GO:0016301">
    <property type="term" value="F:kinase activity"/>
    <property type="evidence" value="ECO:0007669"/>
    <property type="project" value="UniProtKB-KW"/>
</dbReference>
<organism evidence="1 4">
    <name type="scientific">Trifolium pratense</name>
    <name type="common">Red clover</name>
    <dbReference type="NCBI Taxonomy" id="57577"/>
    <lineage>
        <taxon>Eukaryota</taxon>
        <taxon>Viridiplantae</taxon>
        <taxon>Streptophyta</taxon>
        <taxon>Embryophyta</taxon>
        <taxon>Tracheophyta</taxon>
        <taxon>Spermatophyta</taxon>
        <taxon>Magnoliopsida</taxon>
        <taxon>eudicotyledons</taxon>
        <taxon>Gunneridae</taxon>
        <taxon>Pentapetalae</taxon>
        <taxon>rosids</taxon>
        <taxon>fabids</taxon>
        <taxon>Fabales</taxon>
        <taxon>Fabaceae</taxon>
        <taxon>Papilionoideae</taxon>
        <taxon>50 kb inversion clade</taxon>
        <taxon>NPAAA clade</taxon>
        <taxon>Hologalegina</taxon>
        <taxon>IRL clade</taxon>
        <taxon>Trifolieae</taxon>
        <taxon>Trifolium</taxon>
    </lineage>
</organism>
<sequence length="64" mass="7381">MAMAVSGLRSGTLPLVHHHHHHHLRFPFAPPSFIKLNVHSKSKGFTLFARYAQTQDLFSSRRFQ</sequence>
<evidence type="ECO:0000313" key="3">
    <source>
        <dbReference type="EMBL" id="PNX91458.1"/>
    </source>
</evidence>
<reference evidence="1 4" key="2">
    <citation type="journal article" date="2017" name="Front. Plant Sci.">
        <title>Gene Classification and Mining of Molecular Markers Useful in Red Clover (Trifolium pratense) Breeding.</title>
        <authorList>
            <person name="Istvanek J."/>
            <person name="Dluhosova J."/>
            <person name="Dluhos P."/>
            <person name="Patkova L."/>
            <person name="Nedelnik J."/>
            <person name="Repkova J."/>
        </authorList>
    </citation>
    <scope>NUCLEOTIDE SEQUENCE [LARGE SCALE GENOMIC DNA]</scope>
    <source>
        <strain evidence="4">cv. Tatra</strain>
        <tissue evidence="1">Young leaves</tissue>
    </source>
</reference>
<gene>
    <name evidence="3" type="ORF">L195_g047589</name>
    <name evidence="1" type="ORF">L195_g054606</name>
    <name evidence="2" type="ORF">L195_g057137</name>
</gene>
<protein>
    <submittedName>
        <fullName evidence="1">Putative aarF domain-containing protein kinase</fullName>
    </submittedName>
</protein>
<dbReference type="EMBL" id="ASHM01066330">
    <property type="protein sequence ID" value="PNX91458.1"/>
    <property type="molecule type" value="Genomic_DNA"/>
</dbReference>
<dbReference type="EMBL" id="ASHM01096088">
    <property type="protein sequence ID" value="PNX65573.1"/>
    <property type="molecule type" value="Genomic_DNA"/>
</dbReference>
<feature type="non-terminal residue" evidence="1">
    <location>
        <position position="64"/>
    </location>
</feature>
<dbReference type="EMBL" id="ASHM01111637">
    <property type="protein sequence ID" value="PNX70148.1"/>
    <property type="molecule type" value="Genomic_DNA"/>
</dbReference>
<accession>A0A2K3KH25</accession>
<reference evidence="1 4" key="1">
    <citation type="journal article" date="2014" name="Am. J. Bot.">
        <title>Genome assembly and annotation for red clover (Trifolium pratense; Fabaceae).</title>
        <authorList>
            <person name="Istvanek J."/>
            <person name="Jaros M."/>
            <person name="Krenek A."/>
            <person name="Repkova J."/>
        </authorList>
    </citation>
    <scope>NUCLEOTIDE SEQUENCE [LARGE SCALE GENOMIC DNA]</scope>
    <source>
        <strain evidence="4">cv. Tatra</strain>
        <tissue evidence="1">Young leaves</tissue>
    </source>
</reference>
<name>A0A2K3KH25_TRIPR</name>
<dbReference type="Proteomes" id="UP000236291">
    <property type="component" value="Unassembled WGS sequence"/>
</dbReference>
<keyword evidence="1" id="KW-0418">Kinase</keyword>
<keyword evidence="1" id="KW-0808">Transferase</keyword>
<proteinExistence type="predicted"/>
<evidence type="ECO:0000313" key="1">
    <source>
        <dbReference type="EMBL" id="PNX65573.1"/>
    </source>
</evidence>